<dbReference type="InterPro" id="IPR002156">
    <property type="entry name" value="RNaseH_domain"/>
</dbReference>
<keyword evidence="4" id="KW-1185">Reference proteome</keyword>
<evidence type="ECO:0000313" key="4">
    <source>
        <dbReference type="Proteomes" id="UP000770661"/>
    </source>
</evidence>
<reference evidence="3" key="1">
    <citation type="submission" date="2020-07" db="EMBL/GenBank/DDBJ databases">
        <title>The High-quality genome of the commercially important snow crab, Chionoecetes opilio.</title>
        <authorList>
            <person name="Jeong J.-H."/>
            <person name="Ryu S."/>
        </authorList>
    </citation>
    <scope>NUCLEOTIDE SEQUENCE</scope>
    <source>
        <strain evidence="3">MADBK_172401_WGS</strain>
        <tissue evidence="3">Digestive gland</tissue>
    </source>
</reference>
<protein>
    <submittedName>
        <fullName evidence="3">Putative RNA-directed DNA polymerase from transposon BS</fullName>
    </submittedName>
</protein>
<dbReference type="Gene3D" id="3.30.70.270">
    <property type="match status" value="1"/>
</dbReference>
<keyword evidence="3" id="KW-0808">Transferase</keyword>
<evidence type="ECO:0000259" key="2">
    <source>
        <dbReference type="PROSITE" id="PS50879"/>
    </source>
</evidence>
<evidence type="ECO:0000313" key="3">
    <source>
        <dbReference type="EMBL" id="KAG0718417.1"/>
    </source>
</evidence>
<dbReference type="Pfam" id="PF00078">
    <property type="entry name" value="RVT_1"/>
    <property type="match status" value="1"/>
</dbReference>
<dbReference type="PANTHER" id="PTHR19446">
    <property type="entry name" value="REVERSE TRANSCRIPTASES"/>
    <property type="match status" value="1"/>
</dbReference>
<dbReference type="SUPFAM" id="SSF53098">
    <property type="entry name" value="Ribonuclease H-like"/>
    <property type="match status" value="1"/>
</dbReference>
<dbReference type="SUPFAM" id="SSF56672">
    <property type="entry name" value="DNA/RNA polymerases"/>
    <property type="match status" value="1"/>
</dbReference>
<dbReference type="OrthoDB" id="6366904at2759"/>
<organism evidence="3 4">
    <name type="scientific">Chionoecetes opilio</name>
    <name type="common">Atlantic snow crab</name>
    <name type="synonym">Cancer opilio</name>
    <dbReference type="NCBI Taxonomy" id="41210"/>
    <lineage>
        <taxon>Eukaryota</taxon>
        <taxon>Metazoa</taxon>
        <taxon>Ecdysozoa</taxon>
        <taxon>Arthropoda</taxon>
        <taxon>Crustacea</taxon>
        <taxon>Multicrustacea</taxon>
        <taxon>Malacostraca</taxon>
        <taxon>Eumalacostraca</taxon>
        <taxon>Eucarida</taxon>
        <taxon>Decapoda</taxon>
        <taxon>Pleocyemata</taxon>
        <taxon>Brachyura</taxon>
        <taxon>Eubrachyura</taxon>
        <taxon>Majoidea</taxon>
        <taxon>Majidae</taxon>
        <taxon>Chionoecetes</taxon>
    </lineage>
</organism>
<dbReference type="Gene3D" id="3.30.420.10">
    <property type="entry name" value="Ribonuclease H-like superfamily/Ribonuclease H"/>
    <property type="match status" value="1"/>
</dbReference>
<keyword evidence="3" id="KW-0695">RNA-directed DNA polymerase</keyword>
<dbReference type="GO" id="GO:0003964">
    <property type="term" value="F:RNA-directed DNA polymerase activity"/>
    <property type="evidence" value="ECO:0007669"/>
    <property type="project" value="UniProtKB-KW"/>
</dbReference>
<dbReference type="GO" id="GO:0003676">
    <property type="term" value="F:nucleic acid binding"/>
    <property type="evidence" value="ECO:0007669"/>
    <property type="project" value="InterPro"/>
</dbReference>
<dbReference type="InterPro" id="IPR043502">
    <property type="entry name" value="DNA/RNA_pol_sf"/>
</dbReference>
<dbReference type="AlphaFoldDB" id="A0A8J4Y1F6"/>
<dbReference type="InterPro" id="IPR012337">
    <property type="entry name" value="RNaseH-like_sf"/>
</dbReference>
<dbReference type="GO" id="GO:0042575">
    <property type="term" value="C:DNA polymerase complex"/>
    <property type="evidence" value="ECO:0007669"/>
    <property type="project" value="UniProtKB-ARBA"/>
</dbReference>
<dbReference type="Pfam" id="PF00075">
    <property type="entry name" value="RNase_H"/>
    <property type="match status" value="1"/>
</dbReference>
<keyword evidence="3" id="KW-0548">Nucleotidyltransferase</keyword>
<dbReference type="Proteomes" id="UP000770661">
    <property type="component" value="Unassembled WGS sequence"/>
</dbReference>
<dbReference type="InterPro" id="IPR043128">
    <property type="entry name" value="Rev_trsase/Diguanyl_cyclase"/>
</dbReference>
<accession>A0A8J4Y1F6</accession>
<name>A0A8J4Y1F6_CHIOP</name>
<feature type="domain" description="RNase H type-1" evidence="2">
    <location>
        <begin position="491"/>
        <end position="624"/>
    </location>
</feature>
<dbReference type="EMBL" id="JACEEZ010016111">
    <property type="protein sequence ID" value="KAG0718417.1"/>
    <property type="molecule type" value="Genomic_DNA"/>
</dbReference>
<evidence type="ECO:0000259" key="1">
    <source>
        <dbReference type="PROSITE" id="PS50878"/>
    </source>
</evidence>
<proteinExistence type="predicted"/>
<dbReference type="PROSITE" id="PS50878">
    <property type="entry name" value="RT_POL"/>
    <property type="match status" value="1"/>
</dbReference>
<comment type="caution">
    <text evidence="3">The sequence shown here is derived from an EMBL/GenBank/DDBJ whole genome shotgun (WGS) entry which is preliminary data.</text>
</comment>
<gene>
    <name evidence="3" type="primary">RTase_19</name>
    <name evidence="3" type="ORF">GWK47_052470</name>
</gene>
<dbReference type="InterPro" id="IPR036397">
    <property type="entry name" value="RNaseH_sf"/>
</dbReference>
<dbReference type="CDD" id="cd01650">
    <property type="entry name" value="RT_nLTR_like"/>
    <property type="match status" value="1"/>
</dbReference>
<dbReference type="PROSITE" id="PS50879">
    <property type="entry name" value="RNASE_H_1"/>
    <property type="match status" value="1"/>
</dbReference>
<dbReference type="CDD" id="cd09276">
    <property type="entry name" value="Rnase_HI_RT_non_LTR"/>
    <property type="match status" value="1"/>
</dbReference>
<dbReference type="InterPro" id="IPR000477">
    <property type="entry name" value="RT_dom"/>
</dbReference>
<dbReference type="GO" id="GO:0004523">
    <property type="term" value="F:RNA-DNA hybrid ribonuclease activity"/>
    <property type="evidence" value="ECO:0007669"/>
    <property type="project" value="InterPro"/>
</dbReference>
<sequence>MLANVGASGEKAILALINCSWLTGRLPSEWKAADIQPLPKPKEPTKPRPISLMSCTAKTAERMVLTRLQWRLGPFHPHVFGFTKGVGTSDSIMALMSLVDNRPAVAVFLDLEKAFELACAHAILAALVQKGIQGRLLAWIENYLQHRRARVRFQGHGSHYRELENGTPQGGILSPSLFNLLMEQLVSLPFREGVALLSYADDLVLVVTGRDDRIVRAQQALDLVSEKCRELGLKISAEKSKAMTIKAATPDCHLLVQDVRLPWTRVYQYLGVWIDRGLTFTTQVKYLRERTQARVNVMRAMTRTHAGASYAVLRLFYVQAVRALLDYSAPVLIALSPTQQKRIEVIQNRAMRTMLGAPRWTSGCIMQSEARLVPLTTRTQQIVACRVAKILHQVRESAARTKLSTVLPQGHDLSAGNTWLRRVAEAANHLLDLDQLLQEGPDRPAAFYVAPPPWQAPTVEVVITALPASKALCTRVELRQHALRGIADANVPGSAVYYTDGSVDPERGTTGAAVVTGQEVLSWRTPDHCSTLQTELVAIQHALEHARHRREEMVVVHSDSRSALQVLQQLSPPTDNVRLTTTILGLAQRIAAQGRHVRLNWVPSHHSIQQGKTMARRAAANNTEQQHREMEASSRQAAWYAKATAYRPLLPARQLSRADEVKLHRLRLGYRTLEELRDDFESRQCDHCGHLARHPLRHYLLSCPATAQLRQQIGGPEDDEDRAALVLRRALEDLPRLLVVVRSAPPPR</sequence>
<feature type="domain" description="Reverse transcriptase" evidence="1">
    <location>
        <begin position="19"/>
        <end position="274"/>
    </location>
</feature>